<dbReference type="SUPFAM" id="SSF52540">
    <property type="entry name" value="P-loop containing nucleoside triphosphate hydrolases"/>
    <property type="match status" value="1"/>
</dbReference>
<keyword evidence="2 8" id="KW-0963">Cytoplasm</keyword>
<name>A0A5R9BTA2_9LACO</name>
<comment type="catalytic activity">
    <reaction evidence="8">
        <text>3'-dephospho-CoA + ATP = ADP + CoA + H(+)</text>
        <dbReference type="Rhea" id="RHEA:18245"/>
        <dbReference type="ChEBI" id="CHEBI:15378"/>
        <dbReference type="ChEBI" id="CHEBI:30616"/>
        <dbReference type="ChEBI" id="CHEBI:57287"/>
        <dbReference type="ChEBI" id="CHEBI:57328"/>
        <dbReference type="ChEBI" id="CHEBI:456216"/>
        <dbReference type="EC" id="2.7.1.24"/>
    </reaction>
</comment>
<comment type="pathway">
    <text evidence="8">Cofactor biosynthesis; coenzyme A biosynthesis; CoA from (R)-pantothenate: step 5/5.</text>
</comment>
<dbReference type="EMBL" id="VBTH01000012">
    <property type="protein sequence ID" value="TLQ03938.1"/>
    <property type="molecule type" value="Genomic_DNA"/>
</dbReference>
<evidence type="ECO:0000256" key="1">
    <source>
        <dbReference type="ARBA" id="ARBA00009018"/>
    </source>
</evidence>
<evidence type="ECO:0000313" key="10">
    <source>
        <dbReference type="EMBL" id="TLQ03938.1"/>
    </source>
</evidence>
<evidence type="ECO:0000256" key="9">
    <source>
        <dbReference type="NCBIfam" id="TIGR00152"/>
    </source>
</evidence>
<dbReference type="AlphaFoldDB" id="A0A5R9BTA2"/>
<dbReference type="UniPathway" id="UPA00241">
    <property type="reaction ID" value="UER00356"/>
</dbReference>
<proteinExistence type="inferred from homology"/>
<evidence type="ECO:0000256" key="3">
    <source>
        <dbReference type="ARBA" id="ARBA00022679"/>
    </source>
</evidence>
<dbReference type="FunFam" id="3.40.50.300:FF:000991">
    <property type="entry name" value="Dephospho-CoA kinase"/>
    <property type="match status" value="1"/>
</dbReference>
<accession>A0A5R9BTA2</accession>
<keyword evidence="3 8" id="KW-0808">Transferase</keyword>
<comment type="caution">
    <text evidence="10">The sequence shown here is derived from an EMBL/GenBank/DDBJ whole genome shotgun (WGS) entry which is preliminary data.</text>
</comment>
<dbReference type="EC" id="2.7.1.24" evidence="8 9"/>
<evidence type="ECO:0000256" key="7">
    <source>
        <dbReference type="ARBA" id="ARBA00022993"/>
    </source>
</evidence>
<keyword evidence="6 8" id="KW-0067">ATP-binding</keyword>
<comment type="subcellular location">
    <subcellularLocation>
        <location evidence="8">Cytoplasm</location>
    </subcellularLocation>
</comment>
<comment type="function">
    <text evidence="8">Catalyzes the phosphorylation of the 3'-hydroxyl group of dephosphocoenzyme A to form coenzyme A.</text>
</comment>
<evidence type="ECO:0000313" key="11">
    <source>
        <dbReference type="Proteomes" id="UP000305541"/>
    </source>
</evidence>
<dbReference type="RefSeq" id="WP_138474584.1">
    <property type="nucleotide sequence ID" value="NZ_VBTH01000012.1"/>
</dbReference>
<dbReference type="GO" id="GO:0005737">
    <property type="term" value="C:cytoplasm"/>
    <property type="evidence" value="ECO:0007669"/>
    <property type="project" value="UniProtKB-SubCell"/>
</dbReference>
<dbReference type="GO" id="GO:0004140">
    <property type="term" value="F:dephospho-CoA kinase activity"/>
    <property type="evidence" value="ECO:0007669"/>
    <property type="project" value="UniProtKB-UniRule"/>
</dbReference>
<dbReference type="GO" id="GO:0015937">
    <property type="term" value="P:coenzyme A biosynthetic process"/>
    <property type="evidence" value="ECO:0007669"/>
    <property type="project" value="UniProtKB-UniRule"/>
</dbReference>
<evidence type="ECO:0000256" key="4">
    <source>
        <dbReference type="ARBA" id="ARBA00022741"/>
    </source>
</evidence>
<comment type="similarity">
    <text evidence="1 8">Belongs to the CoaE family.</text>
</comment>
<keyword evidence="7 8" id="KW-0173">Coenzyme A biosynthesis</keyword>
<evidence type="ECO:0000256" key="6">
    <source>
        <dbReference type="ARBA" id="ARBA00022840"/>
    </source>
</evidence>
<dbReference type="PROSITE" id="PS51219">
    <property type="entry name" value="DPCK"/>
    <property type="match status" value="1"/>
</dbReference>
<dbReference type="HAMAP" id="MF_00376">
    <property type="entry name" value="Dephospho_CoA_kinase"/>
    <property type="match status" value="1"/>
</dbReference>
<dbReference type="NCBIfam" id="TIGR00152">
    <property type="entry name" value="dephospho-CoA kinase"/>
    <property type="match status" value="1"/>
</dbReference>
<evidence type="ECO:0000256" key="5">
    <source>
        <dbReference type="ARBA" id="ARBA00022777"/>
    </source>
</evidence>
<keyword evidence="5 8" id="KW-0418">Kinase</keyword>
<dbReference type="InterPro" id="IPR027417">
    <property type="entry name" value="P-loop_NTPase"/>
</dbReference>
<dbReference type="Pfam" id="PF01121">
    <property type="entry name" value="CoaE"/>
    <property type="match status" value="1"/>
</dbReference>
<feature type="binding site" evidence="8">
    <location>
        <begin position="12"/>
        <end position="17"/>
    </location>
    <ligand>
        <name>ATP</name>
        <dbReference type="ChEBI" id="CHEBI:30616"/>
    </ligand>
</feature>
<dbReference type="Proteomes" id="UP000305541">
    <property type="component" value="Unassembled WGS sequence"/>
</dbReference>
<protein>
    <recommendedName>
        <fullName evidence="8 9">Dephospho-CoA kinase</fullName>
        <ecNumber evidence="8 9">2.7.1.24</ecNumber>
    </recommendedName>
    <alternativeName>
        <fullName evidence="8">Dephosphocoenzyme A kinase</fullName>
    </alternativeName>
</protein>
<dbReference type="CDD" id="cd02022">
    <property type="entry name" value="DPCK"/>
    <property type="match status" value="1"/>
</dbReference>
<evidence type="ECO:0000256" key="2">
    <source>
        <dbReference type="ARBA" id="ARBA00022490"/>
    </source>
</evidence>
<dbReference type="PANTHER" id="PTHR10695">
    <property type="entry name" value="DEPHOSPHO-COA KINASE-RELATED"/>
    <property type="match status" value="1"/>
</dbReference>
<dbReference type="InterPro" id="IPR001977">
    <property type="entry name" value="Depp_CoAkinase"/>
</dbReference>
<sequence length="206" mass="22747">MSVIIGLTGGIAMGKSTISNFLKKKGIKVVDADQIAHAVLNFSNVVSDIADTFGKSFLNPDGTVDRKRLGKIVFSDPDKLKRLNAIVQPQIKAEISKKIVTLSSEKMVILDAPVLFEQGYEKSVDYVMVVATDEKTQISRLMQRDNLSKSDAKKRIEAQIPIEEKMKKATVVIDTSGTIEATQQQVVKWLVNKKLLQNPGEFGEVK</sequence>
<dbReference type="OrthoDB" id="9812943at2"/>
<evidence type="ECO:0000256" key="8">
    <source>
        <dbReference type="HAMAP-Rule" id="MF_00376"/>
    </source>
</evidence>
<organism evidence="10 11">
    <name type="scientific">Pediococcus stilesii</name>
    <dbReference type="NCBI Taxonomy" id="331679"/>
    <lineage>
        <taxon>Bacteria</taxon>
        <taxon>Bacillati</taxon>
        <taxon>Bacillota</taxon>
        <taxon>Bacilli</taxon>
        <taxon>Lactobacillales</taxon>
        <taxon>Lactobacillaceae</taxon>
        <taxon>Pediococcus</taxon>
    </lineage>
</organism>
<keyword evidence="4 8" id="KW-0547">Nucleotide-binding</keyword>
<dbReference type="Gene3D" id="3.40.50.300">
    <property type="entry name" value="P-loop containing nucleotide triphosphate hydrolases"/>
    <property type="match status" value="1"/>
</dbReference>
<dbReference type="PANTHER" id="PTHR10695:SF46">
    <property type="entry name" value="BIFUNCTIONAL COENZYME A SYNTHASE-RELATED"/>
    <property type="match status" value="1"/>
</dbReference>
<dbReference type="GO" id="GO:0005524">
    <property type="term" value="F:ATP binding"/>
    <property type="evidence" value="ECO:0007669"/>
    <property type="project" value="UniProtKB-UniRule"/>
</dbReference>
<reference evidence="10 11" key="1">
    <citation type="submission" date="2019-05" db="EMBL/GenBank/DDBJ databases">
        <title>The metagenome of a microbial culture collection derived from dairy environment covers the genomic content of the human microbiome.</title>
        <authorList>
            <person name="Roder T."/>
            <person name="Wuthrich D."/>
            <person name="Sattari Z."/>
            <person name="Von Ah U."/>
            <person name="Bar C."/>
            <person name="Ronchi F."/>
            <person name="Macpherson A.J."/>
            <person name="Ganal-Vonarburg S.C."/>
            <person name="Bruggmann R."/>
            <person name="Vergeres G."/>
        </authorList>
    </citation>
    <scope>NUCLEOTIDE SEQUENCE [LARGE SCALE GENOMIC DNA]</scope>
    <source>
        <strain evidence="10 11">FAM 18815</strain>
    </source>
</reference>
<gene>
    <name evidence="8" type="primary">coaE</name>
    <name evidence="10" type="ORF">FEZ51_07375</name>
</gene>